<gene>
    <name evidence="2" type="ORF">B1207_03725</name>
</gene>
<evidence type="ECO:0000313" key="3">
    <source>
        <dbReference type="Proteomes" id="UP000249458"/>
    </source>
</evidence>
<feature type="region of interest" description="Disordered" evidence="1">
    <location>
        <begin position="32"/>
        <end position="67"/>
    </location>
</feature>
<dbReference type="Proteomes" id="UP000249458">
    <property type="component" value="Unassembled WGS sequence"/>
</dbReference>
<organism evidence="2 3">
    <name type="scientific">Legionella quinlivanii</name>
    <dbReference type="NCBI Taxonomy" id="45073"/>
    <lineage>
        <taxon>Bacteria</taxon>
        <taxon>Pseudomonadati</taxon>
        <taxon>Pseudomonadota</taxon>
        <taxon>Gammaproteobacteria</taxon>
        <taxon>Legionellales</taxon>
        <taxon>Legionellaceae</taxon>
        <taxon>Legionella</taxon>
    </lineage>
</organism>
<proteinExistence type="predicted"/>
<protein>
    <submittedName>
        <fullName evidence="2">Uncharacterized protein</fullName>
    </submittedName>
</protein>
<accession>A0A364LMJ8</accession>
<sequence length="67" mass="6964">MAIKQQPNASKIDKKISDENLENISGGAWIGDNGAYHGAGSPAGGTYVEPSTATTTTPKTKKSKKKS</sequence>
<dbReference type="EMBL" id="MVJN01000002">
    <property type="protein sequence ID" value="RAP38108.1"/>
    <property type="molecule type" value="Genomic_DNA"/>
</dbReference>
<comment type="caution">
    <text evidence="2">The sequence shown here is derived from an EMBL/GenBank/DDBJ whole genome shotgun (WGS) entry which is preliminary data.</text>
</comment>
<evidence type="ECO:0000256" key="1">
    <source>
        <dbReference type="SAM" id="MobiDB-lite"/>
    </source>
</evidence>
<evidence type="ECO:0000313" key="2">
    <source>
        <dbReference type="EMBL" id="RAP38108.1"/>
    </source>
</evidence>
<dbReference type="AlphaFoldDB" id="A0A364LMJ8"/>
<name>A0A364LMJ8_9GAMM</name>
<reference evidence="2 3" key="1">
    <citation type="submission" date="2017-02" db="EMBL/GenBank/DDBJ databases">
        <title>Legionella quilivanii strain from human: case report and whole genome sequencing analysis.</title>
        <authorList>
            <person name="Lalancette C."/>
            <person name="Leduc J.-M."/>
            <person name="Levesque S."/>
            <person name="Fournier E."/>
            <person name="Saoud J."/>
            <person name="Faucher S.P."/>
            <person name="Bernard K."/>
            <person name="Martineau C."/>
            <person name="Longtin J."/>
        </authorList>
    </citation>
    <scope>NUCLEOTIDE SEQUENCE [LARGE SCALE GENOMIC DNA]</scope>
    <source>
        <strain evidence="2 3">ID143958</strain>
    </source>
</reference>
<dbReference type="RefSeq" id="WP_112218653.1">
    <property type="nucleotide sequence ID" value="NZ_MVJN01000002.1"/>
</dbReference>